<sequence length="168" mass="19204">MTRLYMFYLGGNAGKSNIEVHDVQFVTVDQVEKAYPVLREVWFGDKDKLHLDGYMPITWADGYDIMLSHDEYPGEMQLYFVNVGGYQKDSLAEAHEFGFFVARTVEEAKQKAKESLLAGYGQLHKDNLKDVDDCLLLGSVNSYYIHLVENPDGQPDKPEWQGYRPIGI</sequence>
<dbReference type="Proteomes" id="UP000028511">
    <property type="component" value="Unassembled WGS sequence"/>
</dbReference>
<feature type="domain" description="DUF1543" evidence="1">
    <location>
        <begin position="91"/>
        <end position="134"/>
    </location>
</feature>
<dbReference type="Gene3D" id="3.10.20.10">
    <property type="match status" value="2"/>
</dbReference>
<organism evidence="2">
    <name type="scientific">Xenorhabdus bovienii str. puntauvense</name>
    <dbReference type="NCBI Taxonomy" id="1398201"/>
    <lineage>
        <taxon>Bacteria</taxon>
        <taxon>Pseudomonadati</taxon>
        <taxon>Pseudomonadota</taxon>
        <taxon>Gammaproteobacteria</taxon>
        <taxon>Enterobacterales</taxon>
        <taxon>Morganellaceae</taxon>
        <taxon>Xenorhabdus</taxon>
    </lineage>
</organism>
<proteinExistence type="predicted"/>
<dbReference type="AlphaFoldDB" id="A0A077NHH3"/>
<reference evidence="2" key="1">
    <citation type="submission" date="2013-07" db="EMBL/GenBank/DDBJ databases">
        <title>Sub-species coevolution in mutualistic symbiosis.</title>
        <authorList>
            <person name="Murfin K."/>
            <person name="Klassen J."/>
            <person name="Lee M."/>
            <person name="Forst S."/>
            <person name="Stock P."/>
            <person name="Goodrich-Blair H."/>
        </authorList>
    </citation>
    <scope>NUCLEOTIDE SEQUENCE [LARGE SCALE GENOMIC DNA]</scope>
    <source>
        <strain evidence="2">Puntauvense</strain>
    </source>
</reference>
<dbReference type="HOGENOM" id="CLU_124939_0_0_6"/>
<accession>A0A077NHH3</accession>
<feature type="domain" description="DUF1543" evidence="1">
    <location>
        <begin position="16"/>
        <end position="67"/>
    </location>
</feature>
<evidence type="ECO:0000259" key="1">
    <source>
        <dbReference type="Pfam" id="PF07566"/>
    </source>
</evidence>
<dbReference type="InterPro" id="IPR011440">
    <property type="entry name" value="DUF1543"/>
</dbReference>
<name>A0A077NHH3_XENBV</name>
<dbReference type="Pfam" id="PF07566">
    <property type="entry name" value="DUF1543"/>
    <property type="match status" value="2"/>
</dbReference>
<comment type="caution">
    <text evidence="2">The sequence shown here is derived from an EMBL/GenBank/DDBJ whole genome shotgun (WGS) entry which is preliminary data.</text>
</comment>
<dbReference type="RefSeq" id="WP_038217920.1">
    <property type="nucleotide sequence ID" value="NZ_CAWLWN010000215.1"/>
</dbReference>
<gene>
    <name evidence="2" type="ORF">XBP1_2530006</name>
</gene>
<evidence type="ECO:0000313" key="2">
    <source>
        <dbReference type="EMBL" id="CDG97305.1"/>
    </source>
</evidence>
<protein>
    <recommendedName>
        <fullName evidence="1">DUF1543 domain-containing protein</fullName>
    </recommendedName>
</protein>
<dbReference type="EMBL" id="CBSW010000172">
    <property type="protein sequence ID" value="CDG97305.1"/>
    <property type="molecule type" value="Genomic_DNA"/>
</dbReference>